<comment type="similarity">
    <text evidence="1">Belongs to the plant acyltransferase family.</text>
</comment>
<dbReference type="PANTHER" id="PTHR31623:SF124">
    <property type="entry name" value="VINORINE SYNTHASE-RELATED"/>
    <property type="match status" value="1"/>
</dbReference>
<dbReference type="InterPro" id="IPR023213">
    <property type="entry name" value="CAT-like_dom_sf"/>
</dbReference>
<keyword evidence="3 4" id="KW-0012">Acyltransferase</keyword>
<sequence length="437" mass="48930">MVGKMKVEVVSRRAVKPCKPTPSHLAVHKISVLDELNPSIHVIRILYYESANSMDLGLLEESLAQVLPHFYPLAGRYNRDHHCVDCTDDGADFAVADVDCRLGEFFEVEAAVSENLDRLLPLDICAVDEPTDPLLAVQINRFQCGGIAVGVCASHRILDSATFGTFLTAWSNAACGGDSIISPDFILPSLFPSQNLPPLQFEVSRTRDPTIVSKMFRFNKKAISKLRERLTEKWESSTGSGRPPSRVVAVSTVLTQALLRSDKAKHGRHRISLIGQAINIRERTIPPVHKHSFGTWASLSYLKLDEKGTERVVGDFPEMAMKMREATAQGVKDCARILSDREFGRYVLVDSYFEAAQKTEDPDYKVVWVTDLSKFGDYEIDFGFGKPVWASMADVPLKDHFILLNTRDNEGIEAWVYLHESDMPVFEQDEELRILTG</sequence>
<reference evidence="4" key="1">
    <citation type="submission" date="2015-08" db="EMBL/GenBank/DDBJ databases">
        <title>Elucidation of the biosynthetic pathway of forskolin and production in yeast.</title>
        <authorList>
            <person name="Pateraki I."/>
            <person name="Andersen-Ranberg J."/>
            <person name="Jensen N.B."/>
            <person name="Wubshet S.G."/>
            <person name="Staerk D."/>
            <person name="Hallstrroem B."/>
            <person name="Hamberger B."/>
            <person name="Olsen C.E."/>
            <person name="Hansen J."/>
            <person name="Moeller B.L."/>
            <person name="Hamberger B."/>
        </authorList>
    </citation>
    <scope>NUCLEOTIDE SEQUENCE</scope>
</reference>
<evidence type="ECO:0000256" key="1">
    <source>
        <dbReference type="ARBA" id="ARBA00009861"/>
    </source>
</evidence>
<evidence type="ECO:0000256" key="2">
    <source>
        <dbReference type="ARBA" id="ARBA00022679"/>
    </source>
</evidence>
<organism evidence="4">
    <name type="scientific">Plectranthus barbatus</name>
    <dbReference type="NCBI Taxonomy" id="41228"/>
    <lineage>
        <taxon>Eukaryota</taxon>
        <taxon>Viridiplantae</taxon>
        <taxon>Streptophyta</taxon>
        <taxon>Embryophyta</taxon>
        <taxon>Tracheophyta</taxon>
        <taxon>Spermatophyta</taxon>
        <taxon>Magnoliopsida</taxon>
        <taxon>eudicotyledons</taxon>
        <taxon>Gunneridae</taxon>
        <taxon>Pentapetalae</taxon>
        <taxon>asterids</taxon>
        <taxon>lamiids</taxon>
        <taxon>Lamiales</taxon>
        <taxon>Lamiaceae</taxon>
        <taxon>Nepetoideae</taxon>
        <taxon>Ocimeae</taxon>
        <taxon>Plectranthinae</taxon>
        <taxon>Plectranthus</taxon>
    </lineage>
</organism>
<dbReference type="GO" id="GO:0016746">
    <property type="term" value="F:acyltransferase activity"/>
    <property type="evidence" value="ECO:0007669"/>
    <property type="project" value="UniProtKB-KW"/>
</dbReference>
<dbReference type="PANTHER" id="PTHR31623">
    <property type="entry name" value="F21J9.9"/>
    <property type="match status" value="1"/>
</dbReference>
<evidence type="ECO:0000313" key="4">
    <source>
        <dbReference type="EMBL" id="AMZ03412.1"/>
    </source>
</evidence>
<evidence type="ECO:0000256" key="3">
    <source>
        <dbReference type="ARBA" id="ARBA00023315"/>
    </source>
</evidence>
<dbReference type="Gene3D" id="3.30.559.10">
    <property type="entry name" value="Chloramphenicol acetyltransferase-like domain"/>
    <property type="match status" value="2"/>
</dbReference>
<dbReference type="Pfam" id="PF02458">
    <property type="entry name" value="Transferase"/>
    <property type="match status" value="1"/>
</dbReference>
<dbReference type="EMBL" id="KT382368">
    <property type="protein sequence ID" value="AMZ03412.1"/>
    <property type="molecule type" value="mRNA"/>
</dbReference>
<keyword evidence="2 4" id="KW-0808">Transferase</keyword>
<proteinExistence type="evidence at transcript level"/>
<dbReference type="AlphaFoldDB" id="A0A1B0VRQ7"/>
<name>A0A1B0VRQ7_9LAMI</name>
<protein>
    <submittedName>
        <fullName evidence="4">Acyltransferase ACT6</fullName>
    </submittedName>
</protein>
<accession>A0A1B0VRQ7</accession>